<dbReference type="HOGENOM" id="CLU_066193_3_1_0"/>
<evidence type="ECO:0000256" key="3">
    <source>
        <dbReference type="ARBA" id="ARBA00023163"/>
    </source>
</evidence>
<keyword evidence="1" id="KW-0805">Transcription regulation</keyword>
<protein>
    <submittedName>
        <fullName evidence="5">Helix-turn-helix, AraC domain protein</fullName>
    </submittedName>
</protein>
<dbReference type="Gene3D" id="1.10.10.60">
    <property type="entry name" value="Homeodomain-like"/>
    <property type="match status" value="1"/>
</dbReference>
<dbReference type="GO" id="GO:0003700">
    <property type="term" value="F:DNA-binding transcription factor activity"/>
    <property type="evidence" value="ECO:0007669"/>
    <property type="project" value="InterPro"/>
</dbReference>
<dbReference type="eggNOG" id="COG2207">
    <property type="taxonomic scope" value="Bacteria"/>
</dbReference>
<proteinExistence type="predicted"/>
<dbReference type="PANTHER" id="PTHR46796">
    <property type="entry name" value="HTH-TYPE TRANSCRIPTIONAL ACTIVATOR RHAS-RELATED"/>
    <property type="match status" value="1"/>
</dbReference>
<dbReference type="Pfam" id="PF12833">
    <property type="entry name" value="HTH_18"/>
    <property type="match status" value="1"/>
</dbReference>
<dbReference type="InterPro" id="IPR009057">
    <property type="entry name" value="Homeodomain-like_sf"/>
</dbReference>
<sequence>MRAAWASRAGTGRTIVRPDGCTDLIFHQTPGGQLSLRVVGVMTAPHPVHSDGGRRVALRLHPHAAGALLGDAALYRDDAVPAEAVWGAPTHALKEHLADLPTGAAQDALQAFVQARLRPVDPRVAYAAGRLEAGTPRIEGIEALAAELRLSARQLTRLFGVHVGVSPRTFARTFRLERTLPLLRDPSVPLASVALLAGYADQAHFTRECVALTGDTPRAWRVRNLQDAAPDTPSD</sequence>
<name>E8U9V8_DEIML</name>
<dbReference type="EMBL" id="CP002454">
    <property type="protein sequence ID" value="ADV67847.1"/>
    <property type="molecule type" value="Genomic_DNA"/>
</dbReference>
<organism evidence="5 6">
    <name type="scientific">Deinococcus maricopensis (strain DSM 21211 / LMG 22137 / NRRL B-23946 / LB-34)</name>
    <dbReference type="NCBI Taxonomy" id="709986"/>
    <lineage>
        <taxon>Bacteria</taxon>
        <taxon>Thermotogati</taxon>
        <taxon>Deinococcota</taxon>
        <taxon>Deinococci</taxon>
        <taxon>Deinococcales</taxon>
        <taxon>Deinococcaceae</taxon>
        <taxon>Deinococcus</taxon>
    </lineage>
</organism>
<accession>E8U9V8</accession>
<keyword evidence="2" id="KW-0238">DNA-binding</keyword>
<evidence type="ECO:0000256" key="2">
    <source>
        <dbReference type="ARBA" id="ARBA00023125"/>
    </source>
</evidence>
<dbReference type="STRING" id="709986.Deima_2207"/>
<evidence type="ECO:0000313" key="5">
    <source>
        <dbReference type="EMBL" id="ADV67847.1"/>
    </source>
</evidence>
<dbReference type="InterPro" id="IPR046532">
    <property type="entry name" value="DUF6597"/>
</dbReference>
<dbReference type="Pfam" id="PF20240">
    <property type="entry name" value="DUF6597"/>
    <property type="match status" value="1"/>
</dbReference>
<dbReference type="KEGG" id="dmr:Deima_2207"/>
<reference evidence="5 6" key="1">
    <citation type="journal article" date="2011" name="Stand. Genomic Sci.">
        <title>Complete genome sequence of Deinococcus maricopensis type strain (LB-34).</title>
        <authorList>
            <person name="Pukall R."/>
            <person name="Zeytun A."/>
            <person name="Lucas S."/>
            <person name="Lapidus A."/>
            <person name="Hammon N."/>
            <person name="Deshpande S."/>
            <person name="Nolan M."/>
            <person name="Cheng J.F."/>
            <person name="Pitluck S."/>
            <person name="Liolios K."/>
            <person name="Pagani I."/>
            <person name="Mikhailova N."/>
            <person name="Ivanova N."/>
            <person name="Mavromatis K."/>
            <person name="Pati A."/>
            <person name="Tapia R."/>
            <person name="Han C."/>
            <person name="Goodwin L."/>
            <person name="Chen A."/>
            <person name="Palaniappan K."/>
            <person name="Land M."/>
            <person name="Hauser L."/>
            <person name="Chang Y.J."/>
            <person name="Jeffries C.D."/>
            <person name="Brambilla E.M."/>
            <person name="Rohde M."/>
            <person name="Goker M."/>
            <person name="Detter J.C."/>
            <person name="Woyke T."/>
            <person name="Bristow J."/>
            <person name="Eisen J.A."/>
            <person name="Markowitz V."/>
            <person name="Hugenholtz P."/>
            <person name="Kyrpides N.C."/>
            <person name="Klenk H.P."/>
        </authorList>
    </citation>
    <scope>NUCLEOTIDE SEQUENCE [LARGE SCALE GENOMIC DNA]</scope>
    <source>
        <strain evidence="6">DSM 21211 / LMG 22137 / NRRL B-23946 / LB-34</strain>
    </source>
</reference>
<evidence type="ECO:0000313" key="6">
    <source>
        <dbReference type="Proteomes" id="UP000008635"/>
    </source>
</evidence>
<dbReference type="SMART" id="SM00342">
    <property type="entry name" value="HTH_ARAC"/>
    <property type="match status" value="1"/>
</dbReference>
<keyword evidence="6" id="KW-1185">Reference proteome</keyword>
<evidence type="ECO:0000259" key="4">
    <source>
        <dbReference type="PROSITE" id="PS01124"/>
    </source>
</evidence>
<evidence type="ECO:0000256" key="1">
    <source>
        <dbReference type="ARBA" id="ARBA00023015"/>
    </source>
</evidence>
<gene>
    <name evidence="5" type="ordered locus">Deima_2207</name>
</gene>
<dbReference type="InterPro" id="IPR018060">
    <property type="entry name" value="HTH_AraC"/>
</dbReference>
<dbReference type="PANTHER" id="PTHR46796:SF15">
    <property type="entry name" value="BLL1074 PROTEIN"/>
    <property type="match status" value="1"/>
</dbReference>
<dbReference type="GO" id="GO:0043565">
    <property type="term" value="F:sequence-specific DNA binding"/>
    <property type="evidence" value="ECO:0007669"/>
    <property type="project" value="InterPro"/>
</dbReference>
<dbReference type="Proteomes" id="UP000008635">
    <property type="component" value="Chromosome"/>
</dbReference>
<dbReference type="InterPro" id="IPR050204">
    <property type="entry name" value="AraC_XylS_family_regulators"/>
</dbReference>
<reference evidence="6" key="2">
    <citation type="submission" date="2011-01" db="EMBL/GenBank/DDBJ databases">
        <title>The complete genome of Deinococcus maricopensis DSM 21211.</title>
        <authorList>
            <consortium name="US DOE Joint Genome Institute (JGI-PGF)"/>
            <person name="Lucas S."/>
            <person name="Copeland A."/>
            <person name="Lapidus A."/>
            <person name="Goodwin L."/>
            <person name="Pitluck S."/>
            <person name="Kyrpides N."/>
            <person name="Mavromatis K."/>
            <person name="Pagani I."/>
            <person name="Ivanova N."/>
            <person name="Ovchinnikova G."/>
            <person name="Zeytun A."/>
            <person name="Detter J.C."/>
            <person name="Han C."/>
            <person name="Land M."/>
            <person name="Hauser L."/>
            <person name="Markowitz V."/>
            <person name="Cheng J.-F."/>
            <person name="Hugenholtz P."/>
            <person name="Woyke T."/>
            <person name="Wu D."/>
            <person name="Pukall R."/>
            <person name="Gehrich-Schroeter G."/>
            <person name="Brambilla E."/>
            <person name="Klenk H.-P."/>
            <person name="Eisen J.A."/>
        </authorList>
    </citation>
    <scope>NUCLEOTIDE SEQUENCE [LARGE SCALE GENOMIC DNA]</scope>
    <source>
        <strain evidence="6">DSM 21211 / LMG 22137 / NRRL B-23946 / LB-34</strain>
    </source>
</reference>
<dbReference type="AlphaFoldDB" id="E8U9V8"/>
<feature type="domain" description="HTH araC/xylS-type" evidence="4">
    <location>
        <begin position="121"/>
        <end position="223"/>
    </location>
</feature>
<dbReference type="PROSITE" id="PS01124">
    <property type="entry name" value="HTH_ARAC_FAMILY_2"/>
    <property type="match status" value="1"/>
</dbReference>
<keyword evidence="3" id="KW-0804">Transcription</keyword>
<dbReference type="SUPFAM" id="SSF46689">
    <property type="entry name" value="Homeodomain-like"/>
    <property type="match status" value="1"/>
</dbReference>